<comment type="caution">
    <text evidence="2">The sequence shown here is derived from an EMBL/GenBank/DDBJ whole genome shotgun (WGS) entry which is preliminary data.</text>
</comment>
<dbReference type="EMBL" id="JACJJQ010000020">
    <property type="protein sequence ID" value="MBM6754166.1"/>
    <property type="molecule type" value="Genomic_DNA"/>
</dbReference>
<proteinExistence type="predicted"/>
<feature type="transmembrane region" description="Helical" evidence="1">
    <location>
        <begin position="120"/>
        <end position="145"/>
    </location>
</feature>
<feature type="transmembrane region" description="Helical" evidence="1">
    <location>
        <begin position="86"/>
        <end position="108"/>
    </location>
</feature>
<keyword evidence="1" id="KW-0812">Transmembrane</keyword>
<dbReference type="Proteomes" id="UP000776629">
    <property type="component" value="Unassembled WGS sequence"/>
</dbReference>
<feature type="transmembrane region" description="Helical" evidence="1">
    <location>
        <begin position="45"/>
        <end position="65"/>
    </location>
</feature>
<evidence type="ECO:0000313" key="2">
    <source>
        <dbReference type="EMBL" id="MBM6754166.1"/>
    </source>
</evidence>
<keyword evidence="1" id="KW-1133">Transmembrane helix</keyword>
<keyword evidence="3" id="KW-1185">Reference proteome</keyword>
<accession>A0ABS2EPN0</accession>
<gene>
    <name evidence="2" type="ORF">H5993_05265</name>
</gene>
<feature type="transmembrane region" description="Helical" evidence="1">
    <location>
        <begin position="7"/>
        <end position="25"/>
    </location>
</feature>
<evidence type="ECO:0000256" key="1">
    <source>
        <dbReference type="SAM" id="Phobius"/>
    </source>
</evidence>
<reference evidence="2 3" key="1">
    <citation type="journal article" date="2021" name="Sci. Rep.">
        <title>The distribution of antibiotic resistance genes in chicken gut microbiota commensals.</title>
        <authorList>
            <person name="Juricova H."/>
            <person name="Matiasovicova J."/>
            <person name="Kubasova T."/>
            <person name="Cejkova D."/>
            <person name="Rychlik I."/>
        </authorList>
    </citation>
    <scope>NUCLEOTIDE SEQUENCE [LARGE SCALE GENOMIC DNA]</scope>
    <source>
        <strain evidence="2 3">An810</strain>
    </source>
</reference>
<keyword evidence="1" id="KW-0472">Membrane</keyword>
<protein>
    <submittedName>
        <fullName evidence="2">Uncharacterized protein</fullName>
    </submittedName>
</protein>
<dbReference type="RefSeq" id="WP_204776528.1">
    <property type="nucleotide sequence ID" value="NZ_JACJJQ010000020.1"/>
</dbReference>
<evidence type="ECO:0000313" key="3">
    <source>
        <dbReference type="Proteomes" id="UP000776629"/>
    </source>
</evidence>
<name>A0ABS2EPN0_9LACO</name>
<organism evidence="2 3">
    <name type="scientific">Limosilactobacillus alvi</name>
    <dbReference type="NCBI Taxonomy" id="990412"/>
    <lineage>
        <taxon>Bacteria</taxon>
        <taxon>Bacillati</taxon>
        <taxon>Bacillota</taxon>
        <taxon>Bacilli</taxon>
        <taxon>Lactobacillales</taxon>
        <taxon>Lactobacillaceae</taxon>
        <taxon>Limosilactobacillus</taxon>
    </lineage>
</organism>
<sequence length="159" mass="18330">MGKLFKIFPPLVGLVLLLLMVWLNLKYGITYSSLRGFSNILDSTVNFLSIVIGFYSAFYGMIISMQKTKFITELSKSKHRNDLPKLLVSSLCSSFLCLILTIVMQSLIEYRLQITTVLFYAWFFLVGLFITYAFQTSMLSITMIFESDPQKKQKKNLKM</sequence>